<evidence type="ECO:0000256" key="1">
    <source>
        <dbReference type="SAM" id="Phobius"/>
    </source>
</evidence>
<evidence type="ECO:0000313" key="2">
    <source>
        <dbReference type="EMBL" id="CAI0444468.1"/>
    </source>
</evidence>
<evidence type="ECO:0000313" key="3">
    <source>
        <dbReference type="Proteomes" id="UP001154282"/>
    </source>
</evidence>
<keyword evidence="1" id="KW-0812">Transmembrane</keyword>
<accession>A0AAV0ME08</accession>
<keyword evidence="3" id="KW-1185">Reference proteome</keyword>
<protein>
    <submittedName>
        <fullName evidence="2">Uncharacterized protein</fullName>
    </submittedName>
</protein>
<proteinExistence type="predicted"/>
<keyword evidence="1" id="KW-0472">Membrane</keyword>
<dbReference type="Proteomes" id="UP001154282">
    <property type="component" value="Unassembled WGS sequence"/>
</dbReference>
<organism evidence="2 3">
    <name type="scientific">Linum tenue</name>
    <dbReference type="NCBI Taxonomy" id="586396"/>
    <lineage>
        <taxon>Eukaryota</taxon>
        <taxon>Viridiplantae</taxon>
        <taxon>Streptophyta</taxon>
        <taxon>Embryophyta</taxon>
        <taxon>Tracheophyta</taxon>
        <taxon>Spermatophyta</taxon>
        <taxon>Magnoliopsida</taxon>
        <taxon>eudicotyledons</taxon>
        <taxon>Gunneridae</taxon>
        <taxon>Pentapetalae</taxon>
        <taxon>rosids</taxon>
        <taxon>fabids</taxon>
        <taxon>Malpighiales</taxon>
        <taxon>Linaceae</taxon>
        <taxon>Linum</taxon>
    </lineage>
</organism>
<reference evidence="2" key="1">
    <citation type="submission" date="2022-08" db="EMBL/GenBank/DDBJ databases">
        <authorList>
            <person name="Gutierrez-Valencia J."/>
        </authorList>
    </citation>
    <scope>NUCLEOTIDE SEQUENCE</scope>
</reference>
<keyword evidence="1" id="KW-1133">Transmembrane helix</keyword>
<gene>
    <name evidence="2" type="ORF">LITE_LOCUS28113</name>
</gene>
<name>A0AAV0ME08_9ROSI</name>
<feature type="transmembrane region" description="Helical" evidence="1">
    <location>
        <begin position="61"/>
        <end position="86"/>
    </location>
</feature>
<sequence>MTSFAILHDSFLKFQTMPKVTSHSDLFCEGKEFKKNEVIFQRQSTLLGCIMWNLLKVRSPFFSSFCASLIGWFQLICASLIMSLYFHGKKPSTMISDSPMLP</sequence>
<dbReference type="AlphaFoldDB" id="A0AAV0ME08"/>
<dbReference type="EMBL" id="CAMGYJ010000007">
    <property type="protein sequence ID" value="CAI0444468.1"/>
    <property type="molecule type" value="Genomic_DNA"/>
</dbReference>
<comment type="caution">
    <text evidence="2">The sequence shown here is derived from an EMBL/GenBank/DDBJ whole genome shotgun (WGS) entry which is preliminary data.</text>
</comment>